<dbReference type="InterPro" id="IPR007016">
    <property type="entry name" value="O-antigen_ligase-rel_domated"/>
</dbReference>
<comment type="caution">
    <text evidence="7">The sequence shown here is derived from an EMBL/GenBank/DDBJ whole genome shotgun (WGS) entry which is preliminary data.</text>
</comment>
<protein>
    <submittedName>
        <fullName evidence="7">O-antigen ligase family protein</fullName>
    </submittedName>
</protein>
<evidence type="ECO:0000256" key="2">
    <source>
        <dbReference type="ARBA" id="ARBA00022692"/>
    </source>
</evidence>
<feature type="domain" description="O-antigen ligase-related" evidence="6">
    <location>
        <begin position="204"/>
        <end position="345"/>
    </location>
</feature>
<keyword evidence="2 5" id="KW-0812">Transmembrane</keyword>
<feature type="transmembrane region" description="Helical" evidence="5">
    <location>
        <begin position="380"/>
        <end position="396"/>
    </location>
</feature>
<feature type="transmembrane region" description="Helical" evidence="5">
    <location>
        <begin position="50"/>
        <end position="69"/>
    </location>
</feature>
<reference evidence="7 8" key="1">
    <citation type="submission" date="2024-04" db="EMBL/GenBank/DDBJ databases">
        <title>whole genome sequencing of Lutimonas vermicola strain IMCC1616.</title>
        <authorList>
            <person name="Bae S.S."/>
        </authorList>
    </citation>
    <scope>NUCLEOTIDE SEQUENCE [LARGE SCALE GENOMIC DNA]</scope>
    <source>
        <strain evidence="7 8">IMCC1616</strain>
    </source>
</reference>
<dbReference type="EMBL" id="JBCDNA010000001">
    <property type="protein sequence ID" value="MEL4455612.1"/>
    <property type="molecule type" value="Genomic_DNA"/>
</dbReference>
<evidence type="ECO:0000256" key="5">
    <source>
        <dbReference type="SAM" id="Phobius"/>
    </source>
</evidence>
<dbReference type="GO" id="GO:0016874">
    <property type="term" value="F:ligase activity"/>
    <property type="evidence" value="ECO:0007669"/>
    <property type="project" value="UniProtKB-KW"/>
</dbReference>
<name>A0ABU9KZJ0_9FLAO</name>
<dbReference type="PANTHER" id="PTHR37422:SF13">
    <property type="entry name" value="LIPOPOLYSACCHARIDE BIOSYNTHESIS PROTEIN PA4999-RELATED"/>
    <property type="match status" value="1"/>
</dbReference>
<sequence>MKPETVFNYLFILLLPSVLISFAANSIIFVLLSVIVAFSQLTLGYSNAFFKKYGWFSTFIISIFIAFLLDIINQHGFNTRLLTKRLAFVLLPFIVFYSKKSHQTLALKMLVYSMSILSSLFIVIGLIRSWLNKGEIVYGNWDSETTETFYANDMLLNWGELSYKRIFLFLDIHPTYYAFFSAVVILIILFTPFIKLGKWQKWALVFLHSLMILLISSKAGIISLLLIMGIEFFKAKNPKQMILGLSVLSLITIIALSIPSTQLRIKRAYQSVVLKDTSVKKSSSVGRLQLWNSLNDFSTTELITGLGIKTSRAKVKEFTGQDKNMHNQFLQALVSSGIIGLILLICFLAMPSFYHKNIFIYSFTALLVVNLFLENMLDRVSGIMMVAFFYSLFIFGDESLFNKEP</sequence>
<evidence type="ECO:0000259" key="6">
    <source>
        <dbReference type="Pfam" id="PF04932"/>
    </source>
</evidence>
<evidence type="ECO:0000256" key="3">
    <source>
        <dbReference type="ARBA" id="ARBA00022989"/>
    </source>
</evidence>
<proteinExistence type="predicted"/>
<dbReference type="RefSeq" id="WP_342159474.1">
    <property type="nucleotide sequence ID" value="NZ_JBCDNA010000001.1"/>
</dbReference>
<gene>
    <name evidence="7" type="ORF">AABB81_06870</name>
</gene>
<feature type="transmembrane region" description="Helical" evidence="5">
    <location>
        <begin position="329"/>
        <end position="350"/>
    </location>
</feature>
<organism evidence="7 8">
    <name type="scientific">Lutimonas vermicola</name>
    <dbReference type="NCBI Taxonomy" id="414288"/>
    <lineage>
        <taxon>Bacteria</taxon>
        <taxon>Pseudomonadati</taxon>
        <taxon>Bacteroidota</taxon>
        <taxon>Flavobacteriia</taxon>
        <taxon>Flavobacteriales</taxon>
        <taxon>Flavobacteriaceae</taxon>
        <taxon>Lutimonas</taxon>
    </lineage>
</organism>
<accession>A0ABU9KZJ0</accession>
<keyword evidence="7" id="KW-0436">Ligase</keyword>
<keyword evidence="4 5" id="KW-0472">Membrane</keyword>
<evidence type="ECO:0000313" key="8">
    <source>
        <dbReference type="Proteomes" id="UP001474120"/>
    </source>
</evidence>
<dbReference type="PANTHER" id="PTHR37422">
    <property type="entry name" value="TEICHURONIC ACID BIOSYNTHESIS PROTEIN TUAE"/>
    <property type="match status" value="1"/>
</dbReference>
<dbReference type="Pfam" id="PF04932">
    <property type="entry name" value="Wzy_C"/>
    <property type="match status" value="1"/>
</dbReference>
<feature type="transmembrane region" description="Helical" evidence="5">
    <location>
        <begin position="110"/>
        <end position="131"/>
    </location>
</feature>
<feature type="transmembrane region" description="Helical" evidence="5">
    <location>
        <begin position="206"/>
        <end position="228"/>
    </location>
</feature>
<evidence type="ECO:0000256" key="1">
    <source>
        <dbReference type="ARBA" id="ARBA00004141"/>
    </source>
</evidence>
<dbReference type="InterPro" id="IPR051533">
    <property type="entry name" value="WaaL-like"/>
</dbReference>
<keyword evidence="3 5" id="KW-1133">Transmembrane helix</keyword>
<evidence type="ECO:0000313" key="7">
    <source>
        <dbReference type="EMBL" id="MEL4455612.1"/>
    </source>
</evidence>
<feature type="transmembrane region" description="Helical" evidence="5">
    <location>
        <begin position="176"/>
        <end position="194"/>
    </location>
</feature>
<feature type="transmembrane region" description="Helical" evidence="5">
    <location>
        <begin position="356"/>
        <end position="373"/>
    </location>
</feature>
<comment type="subcellular location">
    <subcellularLocation>
        <location evidence="1">Membrane</location>
        <topology evidence="1">Multi-pass membrane protein</topology>
    </subcellularLocation>
</comment>
<keyword evidence="8" id="KW-1185">Reference proteome</keyword>
<evidence type="ECO:0000256" key="4">
    <source>
        <dbReference type="ARBA" id="ARBA00023136"/>
    </source>
</evidence>
<feature type="transmembrane region" description="Helical" evidence="5">
    <location>
        <begin position="240"/>
        <end position="258"/>
    </location>
</feature>
<dbReference type="Proteomes" id="UP001474120">
    <property type="component" value="Unassembled WGS sequence"/>
</dbReference>
<feature type="transmembrane region" description="Helical" evidence="5">
    <location>
        <begin position="6"/>
        <end position="38"/>
    </location>
</feature>